<evidence type="ECO:0000256" key="4">
    <source>
        <dbReference type="ARBA" id="ARBA00022980"/>
    </source>
</evidence>
<dbReference type="EMBL" id="MEUT01000030">
    <property type="protein sequence ID" value="OGC51060.1"/>
    <property type="molecule type" value="Genomic_DNA"/>
</dbReference>
<dbReference type="InterPro" id="IPR002150">
    <property type="entry name" value="Ribosomal_bL31"/>
</dbReference>
<dbReference type="SUPFAM" id="SSF143800">
    <property type="entry name" value="L28p-like"/>
    <property type="match status" value="1"/>
</dbReference>
<dbReference type="InterPro" id="IPR034704">
    <property type="entry name" value="Ribosomal_bL28/bL31-like_sf"/>
</dbReference>
<comment type="subunit">
    <text evidence="7">Part of the 50S ribosomal subunit.</text>
</comment>
<organism evidence="9 10">
    <name type="scientific">candidate division WWE3 bacterium RBG_16_37_10</name>
    <dbReference type="NCBI Taxonomy" id="1802610"/>
    <lineage>
        <taxon>Bacteria</taxon>
        <taxon>Katanobacteria</taxon>
    </lineage>
</organism>
<dbReference type="HAMAP" id="MF_00501">
    <property type="entry name" value="Ribosomal_bL31_1"/>
    <property type="match status" value="1"/>
</dbReference>
<keyword evidence="4 7" id="KW-0689">Ribosomal protein</keyword>
<dbReference type="NCBIfam" id="NF001809">
    <property type="entry name" value="PRK00528.1"/>
    <property type="match status" value="1"/>
</dbReference>
<comment type="caution">
    <text evidence="9">The sequence shown here is derived from an EMBL/GenBank/DDBJ whole genome shotgun (WGS) entry which is preliminary data.</text>
</comment>
<feature type="binding site" evidence="7">
    <location>
        <position position="37"/>
    </location>
    <ligand>
        <name>Zn(2+)</name>
        <dbReference type="ChEBI" id="CHEBI:29105"/>
    </ligand>
</feature>
<dbReference type="NCBIfam" id="TIGR00105">
    <property type="entry name" value="L31"/>
    <property type="match status" value="1"/>
</dbReference>
<dbReference type="GO" id="GO:1990904">
    <property type="term" value="C:ribonucleoprotein complex"/>
    <property type="evidence" value="ECO:0007669"/>
    <property type="project" value="UniProtKB-KW"/>
</dbReference>
<name>A0A1F4V1V8_UNCKA</name>
<keyword evidence="5 7" id="KW-0687">Ribonucleoprotein</keyword>
<evidence type="ECO:0000256" key="1">
    <source>
        <dbReference type="ARBA" id="ARBA00009296"/>
    </source>
</evidence>
<evidence type="ECO:0000256" key="8">
    <source>
        <dbReference type="SAM" id="MobiDB-lite"/>
    </source>
</evidence>
<dbReference type="InterPro" id="IPR042105">
    <property type="entry name" value="Ribosomal_bL31_sf"/>
</dbReference>
<dbReference type="PRINTS" id="PR01249">
    <property type="entry name" value="RIBOSOMALL31"/>
</dbReference>
<dbReference type="Gene3D" id="4.10.830.30">
    <property type="entry name" value="Ribosomal protein L31"/>
    <property type="match status" value="1"/>
</dbReference>
<protein>
    <recommendedName>
        <fullName evidence="6 7">Large ribosomal subunit protein bL31</fullName>
    </recommendedName>
</protein>
<dbReference type="NCBIfam" id="NF000612">
    <property type="entry name" value="PRK00019.1"/>
    <property type="match status" value="1"/>
</dbReference>
<gene>
    <name evidence="7" type="primary">rpmE</name>
    <name evidence="9" type="ORF">A2W32_02350</name>
</gene>
<keyword evidence="3 7" id="KW-0694">RNA-binding</keyword>
<feature type="binding site" evidence="7">
    <location>
        <position position="19"/>
    </location>
    <ligand>
        <name>Zn(2+)</name>
        <dbReference type="ChEBI" id="CHEBI:29105"/>
    </ligand>
</feature>
<evidence type="ECO:0000313" key="9">
    <source>
        <dbReference type="EMBL" id="OGC51060.1"/>
    </source>
</evidence>
<evidence type="ECO:0000256" key="6">
    <source>
        <dbReference type="ARBA" id="ARBA00035687"/>
    </source>
</evidence>
<comment type="similarity">
    <text evidence="1 7">Belongs to the bacterial ribosomal protein bL31 family. Type A subfamily.</text>
</comment>
<dbReference type="InterPro" id="IPR027491">
    <property type="entry name" value="Ribosomal_bL31_A"/>
</dbReference>
<evidence type="ECO:0000256" key="2">
    <source>
        <dbReference type="ARBA" id="ARBA00022730"/>
    </source>
</evidence>
<evidence type="ECO:0000256" key="7">
    <source>
        <dbReference type="HAMAP-Rule" id="MF_00501"/>
    </source>
</evidence>
<dbReference type="GO" id="GO:0005840">
    <property type="term" value="C:ribosome"/>
    <property type="evidence" value="ECO:0007669"/>
    <property type="project" value="UniProtKB-KW"/>
</dbReference>
<dbReference type="GO" id="GO:0046872">
    <property type="term" value="F:metal ion binding"/>
    <property type="evidence" value="ECO:0007669"/>
    <property type="project" value="UniProtKB-KW"/>
</dbReference>
<feature type="binding site" evidence="7">
    <location>
        <position position="40"/>
    </location>
    <ligand>
        <name>Zn(2+)</name>
        <dbReference type="ChEBI" id="CHEBI:29105"/>
    </ligand>
</feature>
<comment type="cofactor">
    <cofactor evidence="7">
        <name>Zn(2+)</name>
        <dbReference type="ChEBI" id="CHEBI:29105"/>
    </cofactor>
    <text evidence="7">Binds 1 zinc ion per subunit.</text>
</comment>
<comment type="function">
    <text evidence="7">Binds the 23S rRNA.</text>
</comment>
<keyword evidence="7" id="KW-0479">Metal-binding</keyword>
<reference evidence="9 10" key="1">
    <citation type="journal article" date="2016" name="Nat. Commun.">
        <title>Thousands of microbial genomes shed light on interconnected biogeochemical processes in an aquifer system.</title>
        <authorList>
            <person name="Anantharaman K."/>
            <person name="Brown C.T."/>
            <person name="Hug L.A."/>
            <person name="Sharon I."/>
            <person name="Castelle C.J."/>
            <person name="Probst A.J."/>
            <person name="Thomas B.C."/>
            <person name="Singh A."/>
            <person name="Wilkins M.J."/>
            <person name="Karaoz U."/>
            <person name="Brodie E.L."/>
            <person name="Williams K.H."/>
            <person name="Hubbard S.S."/>
            <person name="Banfield J.F."/>
        </authorList>
    </citation>
    <scope>NUCLEOTIDE SEQUENCE [LARGE SCALE GENOMIC DNA]</scope>
</reference>
<dbReference type="Pfam" id="PF01197">
    <property type="entry name" value="Ribosomal_L31"/>
    <property type="match status" value="1"/>
</dbReference>
<sequence length="108" mass="12069">MKKDIHPQVYTDCVVTCACGNTFVTLSTKKTLTVEICSNCHPFYTGQQKFVDTEGRIVKFARKQKESEAKKKAAVELKEAKAKKKAKTPASETKTTLKEVLKKANESK</sequence>
<feature type="binding site" evidence="7">
    <location>
        <position position="17"/>
    </location>
    <ligand>
        <name>Zn(2+)</name>
        <dbReference type="ChEBI" id="CHEBI:29105"/>
    </ligand>
</feature>
<dbReference type="GO" id="GO:0019843">
    <property type="term" value="F:rRNA binding"/>
    <property type="evidence" value="ECO:0007669"/>
    <property type="project" value="UniProtKB-KW"/>
</dbReference>
<dbReference type="PROSITE" id="PS01143">
    <property type="entry name" value="RIBOSOMAL_L31"/>
    <property type="match status" value="1"/>
</dbReference>
<dbReference type="Proteomes" id="UP000177371">
    <property type="component" value="Unassembled WGS sequence"/>
</dbReference>
<feature type="region of interest" description="Disordered" evidence="8">
    <location>
        <begin position="80"/>
        <end position="108"/>
    </location>
</feature>
<dbReference type="GO" id="GO:0006412">
    <property type="term" value="P:translation"/>
    <property type="evidence" value="ECO:0007669"/>
    <property type="project" value="UniProtKB-UniRule"/>
</dbReference>
<proteinExistence type="inferred from homology"/>
<evidence type="ECO:0000313" key="10">
    <source>
        <dbReference type="Proteomes" id="UP000177371"/>
    </source>
</evidence>
<dbReference type="STRING" id="1802610.A2W32_02350"/>
<dbReference type="PANTHER" id="PTHR33280">
    <property type="entry name" value="50S RIBOSOMAL PROTEIN L31, CHLOROPLASTIC"/>
    <property type="match status" value="1"/>
</dbReference>
<evidence type="ECO:0000256" key="3">
    <source>
        <dbReference type="ARBA" id="ARBA00022884"/>
    </source>
</evidence>
<accession>A0A1F4V1V8</accession>
<keyword evidence="7" id="KW-0862">Zinc</keyword>
<dbReference type="GO" id="GO:0003735">
    <property type="term" value="F:structural constituent of ribosome"/>
    <property type="evidence" value="ECO:0007669"/>
    <property type="project" value="InterPro"/>
</dbReference>
<evidence type="ECO:0000256" key="5">
    <source>
        <dbReference type="ARBA" id="ARBA00023274"/>
    </source>
</evidence>
<dbReference type="AlphaFoldDB" id="A0A1F4V1V8"/>
<dbReference type="PANTHER" id="PTHR33280:SF1">
    <property type="entry name" value="LARGE RIBOSOMAL SUBUNIT PROTEIN BL31C"/>
    <property type="match status" value="1"/>
</dbReference>
<feature type="compositionally biased region" description="Basic and acidic residues" evidence="8">
    <location>
        <begin position="95"/>
        <end position="108"/>
    </location>
</feature>
<keyword evidence="2 7" id="KW-0699">rRNA-binding</keyword>